<name>A0A1G2PUN2_9BACT</name>
<protein>
    <recommendedName>
        <fullName evidence="5">Putative pre-16S rRNA nuclease</fullName>
        <ecNumber evidence="5">3.1.-.-</ecNumber>
    </recommendedName>
</protein>
<reference evidence="7 8" key="1">
    <citation type="journal article" date="2016" name="Nat. Commun.">
        <title>Thousands of microbial genomes shed light on interconnected biogeochemical processes in an aquifer system.</title>
        <authorList>
            <person name="Anantharaman K."/>
            <person name="Brown C.T."/>
            <person name="Hug L.A."/>
            <person name="Sharon I."/>
            <person name="Castelle C.J."/>
            <person name="Probst A.J."/>
            <person name="Thomas B.C."/>
            <person name="Singh A."/>
            <person name="Wilkins M.J."/>
            <person name="Karaoz U."/>
            <person name="Brodie E.L."/>
            <person name="Williams K.H."/>
            <person name="Hubbard S.S."/>
            <person name="Banfield J.F."/>
        </authorList>
    </citation>
    <scope>NUCLEOTIDE SEQUENCE [LARGE SCALE GENOMIC DNA]</scope>
</reference>
<comment type="subcellular location">
    <subcellularLocation>
        <location evidence="5">Cytoplasm</location>
    </subcellularLocation>
</comment>
<dbReference type="GO" id="GO:0004518">
    <property type="term" value="F:nuclease activity"/>
    <property type="evidence" value="ECO:0007669"/>
    <property type="project" value="UniProtKB-KW"/>
</dbReference>
<dbReference type="SMART" id="SM00732">
    <property type="entry name" value="YqgFc"/>
    <property type="match status" value="1"/>
</dbReference>
<dbReference type="Proteomes" id="UP000176951">
    <property type="component" value="Unassembled WGS sequence"/>
</dbReference>
<dbReference type="CDD" id="cd16964">
    <property type="entry name" value="YqgF"/>
    <property type="match status" value="1"/>
</dbReference>
<dbReference type="PANTHER" id="PTHR33317">
    <property type="entry name" value="POLYNUCLEOTIDYL TRANSFERASE, RIBONUCLEASE H-LIKE SUPERFAMILY PROTEIN"/>
    <property type="match status" value="1"/>
</dbReference>
<comment type="similarity">
    <text evidence="5">Belongs to the YqgF HJR family.</text>
</comment>
<dbReference type="Gene3D" id="3.30.420.140">
    <property type="entry name" value="YqgF/RNase H-like domain"/>
    <property type="match status" value="1"/>
</dbReference>
<keyword evidence="4 5" id="KW-0378">Hydrolase</keyword>
<dbReference type="EC" id="3.1.-.-" evidence="5"/>
<comment type="function">
    <text evidence="5">Could be a nuclease involved in processing of the 5'-end of pre-16S rRNA.</text>
</comment>
<dbReference type="InterPro" id="IPR037027">
    <property type="entry name" value="YqgF/RNaseH-like_dom_sf"/>
</dbReference>
<evidence type="ECO:0000313" key="7">
    <source>
        <dbReference type="EMBL" id="OHA52034.1"/>
    </source>
</evidence>
<dbReference type="SUPFAM" id="SSF53098">
    <property type="entry name" value="Ribonuclease H-like"/>
    <property type="match status" value="1"/>
</dbReference>
<evidence type="ECO:0000256" key="4">
    <source>
        <dbReference type="ARBA" id="ARBA00022801"/>
    </source>
</evidence>
<evidence type="ECO:0000256" key="5">
    <source>
        <dbReference type="HAMAP-Rule" id="MF_00651"/>
    </source>
</evidence>
<sequence>MKLLAIDYGEKRIGLAVGDSGSKIAFSRGIIQNSAHIYEELKKFCVKESIEKIIVGLPLSLSGEDSEQTKGTRMFAERLHQEIGAPVEFIDERLTSVQAQKLHPEKEHIDDLAAALLLEQYFRS</sequence>
<dbReference type="InterPro" id="IPR006641">
    <property type="entry name" value="YqgF/RNaseH-like_dom"/>
</dbReference>
<keyword evidence="3 5" id="KW-0540">Nuclease</keyword>
<dbReference type="AlphaFoldDB" id="A0A1G2PUN2"/>
<evidence type="ECO:0000259" key="6">
    <source>
        <dbReference type="SMART" id="SM00732"/>
    </source>
</evidence>
<dbReference type="EMBL" id="MHSW01000014">
    <property type="protein sequence ID" value="OHA52034.1"/>
    <property type="molecule type" value="Genomic_DNA"/>
</dbReference>
<keyword evidence="2 5" id="KW-0690">Ribosome biogenesis</keyword>
<dbReference type="InterPro" id="IPR012337">
    <property type="entry name" value="RNaseH-like_sf"/>
</dbReference>
<accession>A0A1G2PUN2</accession>
<evidence type="ECO:0000313" key="8">
    <source>
        <dbReference type="Proteomes" id="UP000176951"/>
    </source>
</evidence>
<feature type="domain" description="YqgF/RNase H-like" evidence="6">
    <location>
        <begin position="1"/>
        <end position="99"/>
    </location>
</feature>
<evidence type="ECO:0000256" key="1">
    <source>
        <dbReference type="ARBA" id="ARBA00022490"/>
    </source>
</evidence>
<gene>
    <name evidence="7" type="ORF">A3A97_00600</name>
</gene>
<keyword evidence="1 5" id="KW-0963">Cytoplasm</keyword>
<proteinExistence type="inferred from homology"/>
<dbReference type="GO" id="GO:0005829">
    <property type="term" value="C:cytosol"/>
    <property type="evidence" value="ECO:0007669"/>
    <property type="project" value="TreeGrafter"/>
</dbReference>
<comment type="caution">
    <text evidence="7">The sequence shown here is derived from an EMBL/GenBank/DDBJ whole genome shotgun (WGS) entry which is preliminary data.</text>
</comment>
<dbReference type="Pfam" id="PF03652">
    <property type="entry name" value="RuvX"/>
    <property type="match status" value="1"/>
</dbReference>
<dbReference type="HAMAP" id="MF_00651">
    <property type="entry name" value="Nuclease_YqgF"/>
    <property type="match status" value="1"/>
</dbReference>
<evidence type="ECO:0000256" key="3">
    <source>
        <dbReference type="ARBA" id="ARBA00022722"/>
    </source>
</evidence>
<dbReference type="NCBIfam" id="TIGR00250">
    <property type="entry name" value="RNAse_H_YqgF"/>
    <property type="match status" value="1"/>
</dbReference>
<evidence type="ECO:0000256" key="2">
    <source>
        <dbReference type="ARBA" id="ARBA00022517"/>
    </source>
</evidence>
<dbReference type="GO" id="GO:0000967">
    <property type="term" value="P:rRNA 5'-end processing"/>
    <property type="evidence" value="ECO:0007669"/>
    <property type="project" value="UniProtKB-UniRule"/>
</dbReference>
<dbReference type="GO" id="GO:0016788">
    <property type="term" value="F:hydrolase activity, acting on ester bonds"/>
    <property type="evidence" value="ECO:0007669"/>
    <property type="project" value="UniProtKB-UniRule"/>
</dbReference>
<dbReference type="InterPro" id="IPR005227">
    <property type="entry name" value="YqgF"/>
</dbReference>
<organism evidence="7 8">
    <name type="scientific">Candidatus Terrybacteria bacterium RIFCSPLOWO2_01_FULL_40_23</name>
    <dbReference type="NCBI Taxonomy" id="1802366"/>
    <lineage>
        <taxon>Bacteria</taxon>
        <taxon>Candidatus Terryibacteriota</taxon>
    </lineage>
</organism>
<dbReference type="PANTHER" id="PTHR33317:SF4">
    <property type="entry name" value="POLYNUCLEOTIDYL TRANSFERASE, RIBONUCLEASE H-LIKE SUPERFAMILY PROTEIN"/>
    <property type="match status" value="1"/>
</dbReference>